<dbReference type="EMBL" id="LR862138">
    <property type="protein sequence ID" value="CAD1817775.1"/>
    <property type="molecule type" value="Genomic_DNA"/>
</dbReference>
<gene>
    <name evidence="6" type="ORF">CB5_LOCUS986</name>
</gene>
<dbReference type="Gene3D" id="1.50.10.130">
    <property type="entry name" value="Terpene synthase, N-terminal domain"/>
    <property type="match status" value="1"/>
</dbReference>
<evidence type="ECO:0000256" key="3">
    <source>
        <dbReference type="ARBA" id="ARBA00022842"/>
    </source>
</evidence>
<name>A0A6V7NGP4_ANACO</name>
<dbReference type="InterPro" id="IPR008930">
    <property type="entry name" value="Terpenoid_cyclase/PrenylTrfase"/>
</dbReference>
<dbReference type="PANTHER" id="PTHR31739">
    <property type="entry name" value="ENT-COPALYL DIPHOSPHATE SYNTHASE, CHLOROPLASTIC"/>
    <property type="match status" value="1"/>
</dbReference>
<keyword evidence="2" id="KW-0479">Metal-binding</keyword>
<evidence type="ECO:0000256" key="4">
    <source>
        <dbReference type="SAM" id="MobiDB-lite"/>
    </source>
</evidence>
<dbReference type="InterPro" id="IPR005630">
    <property type="entry name" value="Terpene_synthase_metal-bd"/>
</dbReference>
<organism evidence="6">
    <name type="scientific">Ananas comosus var. bracteatus</name>
    <name type="common">red pineapple</name>
    <dbReference type="NCBI Taxonomy" id="296719"/>
    <lineage>
        <taxon>Eukaryota</taxon>
        <taxon>Viridiplantae</taxon>
        <taxon>Streptophyta</taxon>
        <taxon>Embryophyta</taxon>
        <taxon>Tracheophyta</taxon>
        <taxon>Spermatophyta</taxon>
        <taxon>Magnoliopsida</taxon>
        <taxon>Liliopsida</taxon>
        <taxon>Poales</taxon>
        <taxon>Bromeliaceae</taxon>
        <taxon>Bromelioideae</taxon>
        <taxon>Ananas</taxon>
    </lineage>
</organism>
<dbReference type="AlphaFoldDB" id="A0A6V7NGP4"/>
<keyword evidence="3" id="KW-0460">Magnesium</keyword>
<comment type="cofactor">
    <cofactor evidence="1">
        <name>Mg(2+)</name>
        <dbReference type="ChEBI" id="CHEBI:18420"/>
    </cofactor>
</comment>
<dbReference type="SUPFAM" id="SSF48576">
    <property type="entry name" value="Terpenoid synthases"/>
    <property type="match status" value="1"/>
</dbReference>
<proteinExistence type="predicted"/>
<dbReference type="SUPFAM" id="SSF48239">
    <property type="entry name" value="Terpenoid cyclases/Protein prenyltransferases"/>
    <property type="match status" value="1"/>
</dbReference>
<reference evidence="6" key="1">
    <citation type="submission" date="2020-07" db="EMBL/GenBank/DDBJ databases">
        <authorList>
            <person name="Lin J."/>
        </authorList>
    </citation>
    <scope>NUCLEOTIDE SEQUENCE</scope>
</reference>
<dbReference type="Gene3D" id="1.10.600.10">
    <property type="entry name" value="Farnesyl Diphosphate Synthase"/>
    <property type="match status" value="1"/>
</dbReference>
<dbReference type="InterPro" id="IPR008949">
    <property type="entry name" value="Isoprenoid_synthase_dom_sf"/>
</dbReference>
<evidence type="ECO:0000313" key="6">
    <source>
        <dbReference type="EMBL" id="CAD1817775.1"/>
    </source>
</evidence>
<dbReference type="InterPro" id="IPR036965">
    <property type="entry name" value="Terpene_synth_N_sf"/>
</dbReference>
<dbReference type="PANTHER" id="PTHR31739:SF25">
    <property type="entry name" value="(E,E)-GERANYLLINALOOL SYNTHASE"/>
    <property type="match status" value="1"/>
</dbReference>
<accession>A0A6V7NGP4</accession>
<feature type="domain" description="Terpene synthase metal-binding" evidence="5">
    <location>
        <begin position="146"/>
        <end position="371"/>
    </location>
</feature>
<feature type="compositionally biased region" description="Low complexity" evidence="4">
    <location>
        <begin position="374"/>
        <end position="412"/>
    </location>
</feature>
<protein>
    <recommendedName>
        <fullName evidence="5">Terpene synthase metal-binding domain-containing protein</fullName>
    </recommendedName>
</protein>
<dbReference type="GO" id="GO:0010333">
    <property type="term" value="F:terpene synthase activity"/>
    <property type="evidence" value="ECO:0007669"/>
    <property type="project" value="InterPro"/>
</dbReference>
<feature type="region of interest" description="Disordered" evidence="4">
    <location>
        <begin position="367"/>
        <end position="412"/>
    </location>
</feature>
<sequence length="412" mass="46018">MYVDVIENLRGADGKFSSFSIESPAKISAMLNLHRCWQTGFPSESELMEEVKEFSTSQLTKAFSEGDPSLLKPNNLGHEIKYALAYPRRYNLLRLESRSIIRQLWPTSTGYKQMCLQLAKHDLAMLQKIHKQETEALEKWWEEEGASKLEFSRPAVVKSHFGVSVAVFEPEFAAFRMAFVKAGCLVTLVDDLFDAPKFGVDGLSRFTDSFLRWDESGLDDLPEHKVVFTTLKNNVVDMAAESSRAQGRNLFPLFKAMWDDGLAAVTTEAKWRSTRHVPTWDEYIRIGRATIAADPCVWCALFLMGHPITDDVLRCIGPNTRFMQQAALVARLSNDLATFRREASCGEMASAVNCYMRDHPGESEEEAVAAVDRPSTLPAGSSSGSSSSRGPSCRSSARARLSTSRGRWLSCT</sequence>
<evidence type="ECO:0000256" key="1">
    <source>
        <dbReference type="ARBA" id="ARBA00001946"/>
    </source>
</evidence>
<dbReference type="InterPro" id="IPR050148">
    <property type="entry name" value="Terpene_synthase-like"/>
</dbReference>
<evidence type="ECO:0000259" key="5">
    <source>
        <dbReference type="Pfam" id="PF03936"/>
    </source>
</evidence>
<dbReference type="Pfam" id="PF03936">
    <property type="entry name" value="Terpene_synth_C"/>
    <property type="match status" value="1"/>
</dbReference>
<evidence type="ECO:0000256" key="2">
    <source>
        <dbReference type="ARBA" id="ARBA00022723"/>
    </source>
</evidence>
<dbReference type="GO" id="GO:0016102">
    <property type="term" value="P:diterpenoid biosynthetic process"/>
    <property type="evidence" value="ECO:0007669"/>
    <property type="project" value="TreeGrafter"/>
</dbReference>
<dbReference type="GO" id="GO:0000287">
    <property type="term" value="F:magnesium ion binding"/>
    <property type="evidence" value="ECO:0007669"/>
    <property type="project" value="InterPro"/>
</dbReference>